<organism evidence="2 3">
    <name type="scientific">Morchella conica CCBAS932</name>
    <dbReference type="NCBI Taxonomy" id="1392247"/>
    <lineage>
        <taxon>Eukaryota</taxon>
        <taxon>Fungi</taxon>
        <taxon>Dikarya</taxon>
        <taxon>Ascomycota</taxon>
        <taxon>Pezizomycotina</taxon>
        <taxon>Pezizomycetes</taxon>
        <taxon>Pezizales</taxon>
        <taxon>Morchellaceae</taxon>
        <taxon>Morchella</taxon>
    </lineage>
</organism>
<feature type="region of interest" description="Disordered" evidence="1">
    <location>
        <begin position="51"/>
        <end position="86"/>
    </location>
</feature>
<feature type="compositionally biased region" description="Acidic residues" evidence="1">
    <location>
        <begin position="216"/>
        <end position="231"/>
    </location>
</feature>
<dbReference type="Proteomes" id="UP000277580">
    <property type="component" value="Unassembled WGS sequence"/>
</dbReference>
<feature type="region of interest" description="Disordered" evidence="1">
    <location>
        <begin position="299"/>
        <end position="413"/>
    </location>
</feature>
<evidence type="ECO:0000313" key="2">
    <source>
        <dbReference type="EMBL" id="RPB15774.1"/>
    </source>
</evidence>
<dbReference type="InParanoid" id="A0A3N4KYX3"/>
<protein>
    <submittedName>
        <fullName evidence="2">Uncharacterized protein</fullName>
    </submittedName>
</protein>
<feature type="compositionally biased region" description="Acidic residues" evidence="1">
    <location>
        <begin position="326"/>
        <end position="384"/>
    </location>
</feature>
<gene>
    <name evidence="2" type="ORF">P167DRAFT_532723</name>
</gene>
<feature type="compositionally biased region" description="Basic and acidic residues" evidence="1">
    <location>
        <begin position="385"/>
        <end position="413"/>
    </location>
</feature>
<name>A0A3N4KYX3_9PEZI</name>
<dbReference type="OrthoDB" id="5406098at2759"/>
<keyword evidence="3" id="KW-1185">Reference proteome</keyword>
<dbReference type="EMBL" id="ML119111">
    <property type="protein sequence ID" value="RPB15774.1"/>
    <property type="molecule type" value="Genomic_DNA"/>
</dbReference>
<reference evidence="2 3" key="1">
    <citation type="journal article" date="2018" name="Nat. Ecol. Evol.">
        <title>Pezizomycetes genomes reveal the molecular basis of ectomycorrhizal truffle lifestyle.</title>
        <authorList>
            <person name="Murat C."/>
            <person name="Payen T."/>
            <person name="Noel B."/>
            <person name="Kuo A."/>
            <person name="Morin E."/>
            <person name="Chen J."/>
            <person name="Kohler A."/>
            <person name="Krizsan K."/>
            <person name="Balestrini R."/>
            <person name="Da Silva C."/>
            <person name="Montanini B."/>
            <person name="Hainaut M."/>
            <person name="Levati E."/>
            <person name="Barry K.W."/>
            <person name="Belfiori B."/>
            <person name="Cichocki N."/>
            <person name="Clum A."/>
            <person name="Dockter R.B."/>
            <person name="Fauchery L."/>
            <person name="Guy J."/>
            <person name="Iotti M."/>
            <person name="Le Tacon F."/>
            <person name="Lindquist E.A."/>
            <person name="Lipzen A."/>
            <person name="Malagnac F."/>
            <person name="Mello A."/>
            <person name="Molinier V."/>
            <person name="Miyauchi S."/>
            <person name="Poulain J."/>
            <person name="Riccioni C."/>
            <person name="Rubini A."/>
            <person name="Sitrit Y."/>
            <person name="Splivallo R."/>
            <person name="Traeger S."/>
            <person name="Wang M."/>
            <person name="Zifcakova L."/>
            <person name="Wipf D."/>
            <person name="Zambonelli A."/>
            <person name="Paolocci F."/>
            <person name="Nowrousian M."/>
            <person name="Ottonello S."/>
            <person name="Baldrian P."/>
            <person name="Spatafora J.W."/>
            <person name="Henrissat B."/>
            <person name="Nagy L.G."/>
            <person name="Aury J.M."/>
            <person name="Wincker P."/>
            <person name="Grigoriev I.V."/>
            <person name="Bonfante P."/>
            <person name="Martin F.M."/>
        </authorList>
    </citation>
    <scope>NUCLEOTIDE SEQUENCE [LARGE SCALE GENOMIC DNA]</scope>
    <source>
        <strain evidence="2 3">CCBAS932</strain>
    </source>
</reference>
<dbReference type="AlphaFoldDB" id="A0A3N4KYX3"/>
<accession>A0A3N4KYX3</accession>
<feature type="region of interest" description="Disordered" evidence="1">
    <location>
        <begin position="213"/>
        <end position="237"/>
    </location>
</feature>
<evidence type="ECO:0000313" key="3">
    <source>
        <dbReference type="Proteomes" id="UP000277580"/>
    </source>
</evidence>
<sequence>MNSIILRAVYRSRGGLILPLRSTFALHKTQYQTIVTPKPVRQLIILGQTHRTRNFTTTPPLSKKKGGSKGPKPVKAPSKKDNKGLQNGAAAYRRGGAKDFTADWNKGESPDASMWCRRMDMITARTMTRDYGQLEKAVYEWTGLLEEGIQAGVPATYIDATVRRNRHSSPGLREWVTDPTDDVGLWPSGFPLEESDEVDIEKRRREWDAISTSREEEVEEEVEEEGEDSLDEKEYEKFRRETIGPKYDTMTEEERDKAMEDIMWEELGMGRQVVGPEWDTMSKEERVAAFQKLEDSSGRAMFGPEWDTMSEEEKDKMMFQYMGLEEGTENDGDSTEPNSYEEEDDDYDELDEFDPEAEEVDLEDDEDLEAELGGERDDWESEEFENSKKEELERSGEKSELDEVEKRPQRQKS</sequence>
<proteinExistence type="predicted"/>
<evidence type="ECO:0000256" key="1">
    <source>
        <dbReference type="SAM" id="MobiDB-lite"/>
    </source>
</evidence>